<proteinExistence type="predicted"/>
<comment type="caution">
    <text evidence="1">The sequence shown here is derived from an EMBL/GenBank/DDBJ whole genome shotgun (WGS) entry which is preliminary data.</text>
</comment>
<gene>
    <name evidence="2" type="ORF">RCL2_001042400</name>
    <name evidence="1" type="ORF">RclHR1_06290003</name>
</gene>
<dbReference type="Proteomes" id="UP000615446">
    <property type="component" value="Unassembled WGS sequence"/>
</dbReference>
<evidence type="ECO:0000313" key="2">
    <source>
        <dbReference type="EMBL" id="GES83266.1"/>
    </source>
</evidence>
<evidence type="ECO:0000313" key="1">
    <source>
        <dbReference type="EMBL" id="GBC05548.1"/>
    </source>
</evidence>
<reference evidence="1 3" key="1">
    <citation type="submission" date="2017-11" db="EMBL/GenBank/DDBJ databases">
        <title>The genome of Rhizophagus clarus HR1 reveals common genetic basis of auxotrophy among arbuscular mycorrhizal fungi.</title>
        <authorList>
            <person name="Kobayashi Y."/>
        </authorList>
    </citation>
    <scope>NUCLEOTIDE SEQUENCE [LARGE SCALE GENOMIC DNA]</scope>
    <source>
        <strain evidence="1 3">HR1</strain>
    </source>
</reference>
<protein>
    <submittedName>
        <fullName evidence="1">Uncharacterized protein</fullName>
    </submittedName>
</protein>
<dbReference type="EMBL" id="BEXD01004014">
    <property type="protein sequence ID" value="GBC05548.1"/>
    <property type="molecule type" value="Genomic_DNA"/>
</dbReference>
<name>A0A2Z6RR23_9GLOM</name>
<accession>A0A2Z6RR23</accession>
<reference evidence="2" key="2">
    <citation type="submission" date="2019-10" db="EMBL/GenBank/DDBJ databases">
        <title>Conservation and host-specific expression of non-tandemly repeated heterogenous ribosome RNA gene in arbuscular mycorrhizal fungi.</title>
        <authorList>
            <person name="Maeda T."/>
            <person name="Kobayashi Y."/>
            <person name="Nakagawa T."/>
            <person name="Ezawa T."/>
            <person name="Yamaguchi K."/>
            <person name="Bino T."/>
            <person name="Nishimoto Y."/>
            <person name="Shigenobu S."/>
            <person name="Kawaguchi M."/>
        </authorList>
    </citation>
    <scope>NUCLEOTIDE SEQUENCE</scope>
    <source>
        <strain evidence="2">HR1</strain>
    </source>
</reference>
<evidence type="ECO:0000313" key="3">
    <source>
        <dbReference type="Proteomes" id="UP000247702"/>
    </source>
</evidence>
<dbReference type="AlphaFoldDB" id="A0A2Z6RR23"/>
<sequence>MYVRLSIDNEYGQLSYVEPLIGINECEHHSIFSLPTSSNVYVGPSIDTNKYGQYVLSVPQAGIYYYILPSIDSSDYRNFLRCNPFIMFRRFVQKSLPYSKSEECSKIAQESWESASEEFKEFFKCYTENALNKRNKVYKIVTKKRKPKKKVVKGLSVDQEVHTQQQLQAQSTYQVRSMKPISFKFSPYCL</sequence>
<dbReference type="EMBL" id="BLAL01000068">
    <property type="protein sequence ID" value="GES83266.1"/>
    <property type="molecule type" value="Genomic_DNA"/>
</dbReference>
<organism evidence="1 3">
    <name type="scientific">Rhizophagus clarus</name>
    <dbReference type="NCBI Taxonomy" id="94130"/>
    <lineage>
        <taxon>Eukaryota</taxon>
        <taxon>Fungi</taxon>
        <taxon>Fungi incertae sedis</taxon>
        <taxon>Mucoromycota</taxon>
        <taxon>Glomeromycotina</taxon>
        <taxon>Glomeromycetes</taxon>
        <taxon>Glomerales</taxon>
        <taxon>Glomeraceae</taxon>
        <taxon>Rhizophagus</taxon>
    </lineage>
</organism>
<keyword evidence="3" id="KW-1185">Reference proteome</keyword>
<dbReference type="OrthoDB" id="2306845at2759"/>
<dbReference type="Proteomes" id="UP000247702">
    <property type="component" value="Unassembled WGS sequence"/>
</dbReference>